<accession>A0A089MMJ5</accession>
<keyword evidence="2" id="KW-1185">Reference proteome</keyword>
<evidence type="ECO:0000313" key="1">
    <source>
        <dbReference type="EMBL" id="AIQ57754.1"/>
    </source>
</evidence>
<dbReference type="EMBL" id="CP009285">
    <property type="protein sequence ID" value="AIQ57754.1"/>
    <property type="molecule type" value="Genomic_DNA"/>
</dbReference>
<dbReference type="Proteomes" id="UP000029518">
    <property type="component" value="Chromosome"/>
</dbReference>
<sequence>MEMETVKLSAIVMRWYPDMIPFLKQDELNSVIVLRDGLSILEPADAMDIIHYSICEHQNSAYLH</sequence>
<dbReference type="OrthoDB" id="2991087at2"/>
<dbReference type="KEGG" id="pbd:PBOR_13035"/>
<reference evidence="1" key="1">
    <citation type="submission" date="2014-08" db="EMBL/GenBank/DDBJ databases">
        <title>Comparative genomics of the Paenibacillus odorifer group.</title>
        <authorList>
            <person name="den Bakker H.C."/>
            <person name="Tsai Y.-C.Y.-C."/>
            <person name="Martin N."/>
            <person name="Korlach J."/>
            <person name="Wiedmann M."/>
        </authorList>
    </citation>
    <scope>NUCLEOTIDE SEQUENCE [LARGE SCALE GENOMIC DNA]</scope>
    <source>
        <strain evidence="1">DSM 13188</strain>
    </source>
</reference>
<proteinExistence type="predicted"/>
<name>A0A089MMJ5_PAEBO</name>
<gene>
    <name evidence="1" type="ORF">PBOR_13035</name>
</gene>
<protein>
    <submittedName>
        <fullName evidence="1">Uncharacterized protein</fullName>
    </submittedName>
</protein>
<evidence type="ECO:0000313" key="2">
    <source>
        <dbReference type="Proteomes" id="UP000029518"/>
    </source>
</evidence>
<dbReference type="HOGENOM" id="CLU_206940_0_0_9"/>
<dbReference type="AlphaFoldDB" id="A0A089MMJ5"/>
<organism evidence="1 2">
    <name type="scientific">Paenibacillus borealis</name>
    <dbReference type="NCBI Taxonomy" id="160799"/>
    <lineage>
        <taxon>Bacteria</taxon>
        <taxon>Bacillati</taxon>
        <taxon>Bacillota</taxon>
        <taxon>Bacilli</taxon>
        <taxon>Bacillales</taxon>
        <taxon>Paenibacillaceae</taxon>
        <taxon>Paenibacillus</taxon>
    </lineage>
</organism>